<dbReference type="SUPFAM" id="SSF140683">
    <property type="entry name" value="SP0561-like"/>
    <property type="match status" value="1"/>
</dbReference>
<gene>
    <name evidence="1" type="ORF">SAMN06265353_1593</name>
</gene>
<dbReference type="Pfam" id="PF04405">
    <property type="entry name" value="ScdA_N"/>
    <property type="match status" value="1"/>
</dbReference>
<proteinExistence type="predicted"/>
<name>A0A285P4P8_9AQUI</name>
<organism evidence="1 2">
    <name type="scientific">Hydrogenobacter hydrogenophilus</name>
    <dbReference type="NCBI Taxonomy" id="35835"/>
    <lineage>
        <taxon>Bacteria</taxon>
        <taxon>Pseudomonadati</taxon>
        <taxon>Aquificota</taxon>
        <taxon>Aquificia</taxon>
        <taxon>Aquificales</taxon>
        <taxon>Aquificaceae</taxon>
        <taxon>Hydrogenobacter</taxon>
    </lineage>
</organism>
<evidence type="ECO:0000313" key="2">
    <source>
        <dbReference type="Proteomes" id="UP000218627"/>
    </source>
</evidence>
<reference evidence="2" key="1">
    <citation type="submission" date="2017-09" db="EMBL/GenBank/DDBJ databases">
        <authorList>
            <person name="Varghese N."/>
            <person name="Submissions S."/>
        </authorList>
    </citation>
    <scope>NUCLEOTIDE SEQUENCE [LARGE SCALE GENOMIC DNA]</scope>
    <source>
        <strain evidence="2">DSM 2913</strain>
    </source>
</reference>
<dbReference type="OrthoDB" id="9797132at2"/>
<dbReference type="Gene3D" id="1.10.3910.10">
    <property type="entry name" value="SP0561-like"/>
    <property type="match status" value="1"/>
</dbReference>
<accession>A0A285P4P8</accession>
<dbReference type="Proteomes" id="UP000218627">
    <property type="component" value="Unassembled WGS sequence"/>
</dbReference>
<dbReference type="InterPro" id="IPR019903">
    <property type="entry name" value="RIC_family"/>
</dbReference>
<dbReference type="RefSeq" id="WP_096603174.1">
    <property type="nucleotide sequence ID" value="NZ_OBEN01000011.1"/>
</dbReference>
<sequence>MINKNMTVNELLRNYPCLQTLLEEYHIDYCCGGHRTLQEVAEQDCFDLEQFLKDVEQKLKEENCT</sequence>
<evidence type="ECO:0000313" key="1">
    <source>
        <dbReference type="EMBL" id="SNZ16438.1"/>
    </source>
</evidence>
<dbReference type="AlphaFoldDB" id="A0A285P4P8"/>
<dbReference type="InterPro" id="IPR038062">
    <property type="entry name" value="ScdA-like_N_sf"/>
</dbReference>
<keyword evidence="2" id="KW-1185">Reference proteome</keyword>
<protein>
    <submittedName>
        <fullName evidence="1">Regulator of cell morphogenesis and NO signaling</fullName>
    </submittedName>
</protein>
<dbReference type="EMBL" id="OBEN01000011">
    <property type="protein sequence ID" value="SNZ16438.1"/>
    <property type="molecule type" value="Genomic_DNA"/>
</dbReference>